<organism evidence="2 3">
    <name type="scientific">Cocos nucifera</name>
    <name type="common">Coconut palm</name>
    <dbReference type="NCBI Taxonomy" id="13894"/>
    <lineage>
        <taxon>Eukaryota</taxon>
        <taxon>Viridiplantae</taxon>
        <taxon>Streptophyta</taxon>
        <taxon>Embryophyta</taxon>
        <taxon>Tracheophyta</taxon>
        <taxon>Spermatophyta</taxon>
        <taxon>Magnoliopsida</taxon>
        <taxon>Liliopsida</taxon>
        <taxon>Arecaceae</taxon>
        <taxon>Arecoideae</taxon>
        <taxon>Cocoseae</taxon>
        <taxon>Attaleinae</taxon>
        <taxon>Cocos</taxon>
    </lineage>
</organism>
<dbReference type="AlphaFoldDB" id="A0A8K0HWL2"/>
<reference evidence="2" key="2">
    <citation type="submission" date="2019-07" db="EMBL/GenBank/DDBJ databases">
        <authorList>
            <person name="Yang Y."/>
            <person name="Bocs S."/>
            <person name="Baudouin L."/>
        </authorList>
    </citation>
    <scope>NUCLEOTIDE SEQUENCE</scope>
    <source>
        <tissue evidence="2">Spear leaf of Hainan Tall coconut</tissue>
    </source>
</reference>
<dbReference type="Proteomes" id="UP000797356">
    <property type="component" value="Chromosome 1"/>
</dbReference>
<feature type="region of interest" description="Disordered" evidence="1">
    <location>
        <begin position="96"/>
        <end position="122"/>
    </location>
</feature>
<evidence type="ECO:0000313" key="2">
    <source>
        <dbReference type="EMBL" id="KAG1327623.1"/>
    </source>
</evidence>
<evidence type="ECO:0000256" key="1">
    <source>
        <dbReference type="SAM" id="MobiDB-lite"/>
    </source>
</evidence>
<gene>
    <name evidence="2" type="ORF">COCNU_01G015570</name>
</gene>
<proteinExistence type="predicted"/>
<sequence length="122" mass="13777">MPADDIAGMTVDPDKVRMDHYFICEEIHLAIVDTTIAHSSEVVEVSFIAGVECEKKDPVAKLVSSLCRRAKLERQERKPMEKKKTISYLPKIYKHAKKKQQEENMGEGSMTLSTSESDADPH</sequence>
<dbReference type="EMBL" id="CM017872">
    <property type="protein sequence ID" value="KAG1327623.1"/>
    <property type="molecule type" value="Genomic_DNA"/>
</dbReference>
<accession>A0A8K0HWL2</accession>
<reference evidence="2" key="1">
    <citation type="journal article" date="2017" name="Gigascience">
        <title>The genome draft of coconut (Cocos nucifera).</title>
        <authorList>
            <person name="Xiao Y."/>
            <person name="Xu P."/>
            <person name="Fan H."/>
            <person name="Baudouin L."/>
            <person name="Xia W."/>
            <person name="Bocs S."/>
            <person name="Xu J."/>
            <person name="Li Q."/>
            <person name="Guo A."/>
            <person name="Zhou L."/>
            <person name="Li J."/>
            <person name="Wu Y."/>
            <person name="Ma Z."/>
            <person name="Armero A."/>
            <person name="Issali A.E."/>
            <person name="Liu N."/>
            <person name="Peng M."/>
            <person name="Yang Y."/>
        </authorList>
    </citation>
    <scope>NUCLEOTIDE SEQUENCE</scope>
    <source>
        <tissue evidence="2">Spear leaf of Hainan Tall coconut</tissue>
    </source>
</reference>
<protein>
    <submittedName>
        <fullName evidence="2">Uncharacterized protein</fullName>
    </submittedName>
</protein>
<name>A0A8K0HWL2_COCNU</name>
<keyword evidence="3" id="KW-1185">Reference proteome</keyword>
<comment type="caution">
    <text evidence="2">The sequence shown here is derived from an EMBL/GenBank/DDBJ whole genome shotgun (WGS) entry which is preliminary data.</text>
</comment>
<evidence type="ECO:0000313" key="3">
    <source>
        <dbReference type="Proteomes" id="UP000797356"/>
    </source>
</evidence>